<gene>
    <name evidence="2" type="ORF">EV191_109165</name>
</gene>
<dbReference type="SUPFAM" id="SSF56281">
    <property type="entry name" value="Metallo-hydrolase/oxidoreductase"/>
    <property type="match status" value="1"/>
</dbReference>
<dbReference type="Pfam" id="PF12706">
    <property type="entry name" value="Lactamase_B_2"/>
    <property type="match status" value="1"/>
</dbReference>
<dbReference type="InterPro" id="IPR036866">
    <property type="entry name" value="RibonucZ/Hydroxyglut_hydro"/>
</dbReference>
<evidence type="ECO:0000313" key="2">
    <source>
        <dbReference type="EMBL" id="TCP49343.1"/>
    </source>
</evidence>
<feature type="domain" description="Metallo-beta-lactamase" evidence="1">
    <location>
        <begin position="19"/>
        <end position="193"/>
    </location>
</feature>
<dbReference type="AlphaFoldDB" id="A0A4R2QJ05"/>
<dbReference type="CDD" id="cd07716">
    <property type="entry name" value="RNaseZ_short-form-like_MBL-fold"/>
    <property type="match status" value="1"/>
</dbReference>
<dbReference type="OrthoDB" id="9800940at2"/>
<dbReference type="PANTHER" id="PTHR46018:SF4">
    <property type="entry name" value="METALLO-HYDROLASE YHFI-RELATED"/>
    <property type="match status" value="1"/>
</dbReference>
<sequence length="251" mass="27598">MRRLTVLGSGAAWPEAGGATSGYLLEYDGFRAVLDLGYGTLSRLLQRCPDGHLDAVFLTHEHPDHCADISGLLRLRHYRGITEELPVYGTAGTFEQIRHADPATARAANWVPHELPQYSRIGPFELESMSLPHHVPNAGIRLIAPGLVVAYTGDTGPDPALEILGAHADLYLMDATHEQPHPADGPQLVLTARQAAIWAARARAHRLLLTHFWPGTDRGRAIRQAQEHFPGDVRAATDGLVIDLDQRRYRV</sequence>
<keyword evidence="3" id="KW-1185">Reference proteome</keyword>
<name>A0A4R2QJ05_9PSEU</name>
<protein>
    <submittedName>
        <fullName evidence="2">Ribonuclease BN (tRNA processing enzyme)</fullName>
    </submittedName>
</protein>
<dbReference type="InterPro" id="IPR001279">
    <property type="entry name" value="Metallo-B-lactamas"/>
</dbReference>
<comment type="caution">
    <text evidence="2">The sequence shown here is derived from an EMBL/GenBank/DDBJ whole genome shotgun (WGS) entry which is preliminary data.</text>
</comment>
<organism evidence="2 3">
    <name type="scientific">Tamaricihabitans halophyticus</name>
    <dbReference type="NCBI Taxonomy" id="1262583"/>
    <lineage>
        <taxon>Bacteria</taxon>
        <taxon>Bacillati</taxon>
        <taxon>Actinomycetota</taxon>
        <taxon>Actinomycetes</taxon>
        <taxon>Pseudonocardiales</taxon>
        <taxon>Pseudonocardiaceae</taxon>
        <taxon>Tamaricihabitans</taxon>
    </lineage>
</organism>
<dbReference type="SMART" id="SM00849">
    <property type="entry name" value="Lactamase_B"/>
    <property type="match status" value="1"/>
</dbReference>
<dbReference type="PANTHER" id="PTHR46018">
    <property type="entry name" value="ZINC PHOSPHODIESTERASE ELAC PROTEIN 1"/>
    <property type="match status" value="1"/>
</dbReference>
<evidence type="ECO:0000313" key="3">
    <source>
        <dbReference type="Proteomes" id="UP000294911"/>
    </source>
</evidence>
<proteinExistence type="predicted"/>
<accession>A0A4R2QJ05</accession>
<dbReference type="EMBL" id="SLXQ01000009">
    <property type="protein sequence ID" value="TCP49343.1"/>
    <property type="molecule type" value="Genomic_DNA"/>
</dbReference>
<dbReference type="Gene3D" id="3.60.15.10">
    <property type="entry name" value="Ribonuclease Z/Hydroxyacylglutathione hydrolase-like"/>
    <property type="match status" value="1"/>
</dbReference>
<dbReference type="Proteomes" id="UP000294911">
    <property type="component" value="Unassembled WGS sequence"/>
</dbReference>
<dbReference type="GO" id="GO:0042781">
    <property type="term" value="F:3'-tRNA processing endoribonuclease activity"/>
    <property type="evidence" value="ECO:0007669"/>
    <property type="project" value="TreeGrafter"/>
</dbReference>
<reference evidence="2 3" key="1">
    <citation type="submission" date="2019-03" db="EMBL/GenBank/DDBJ databases">
        <title>Genomic Encyclopedia of Type Strains, Phase IV (KMG-IV): sequencing the most valuable type-strain genomes for metagenomic binning, comparative biology and taxonomic classification.</title>
        <authorList>
            <person name="Goeker M."/>
        </authorList>
    </citation>
    <scope>NUCLEOTIDE SEQUENCE [LARGE SCALE GENOMIC DNA]</scope>
    <source>
        <strain evidence="2 3">DSM 45765</strain>
    </source>
</reference>
<evidence type="ECO:0000259" key="1">
    <source>
        <dbReference type="SMART" id="SM00849"/>
    </source>
</evidence>
<dbReference type="RefSeq" id="WP_132878634.1">
    <property type="nucleotide sequence ID" value="NZ_SLXQ01000009.1"/>
</dbReference>